<evidence type="ECO:0000313" key="2">
    <source>
        <dbReference type="Proteomes" id="UP000184066"/>
    </source>
</evidence>
<accession>A0A1M7TYJ2</accession>
<dbReference type="GO" id="GO:0016740">
    <property type="term" value="F:transferase activity"/>
    <property type="evidence" value="ECO:0007669"/>
    <property type="project" value="UniProtKB-KW"/>
</dbReference>
<sequence>MSEPIHFFVHVPKCAGTTVERHFDRTLGEGFMIAPRWNNPLRDVLGNRARIDPERAARVRVMSGHSLARSMRRFFPGRELRESVLLRDPVGYLLSFYNYRVSRHLDHGQPAPPPFDDWLAAQRRNPISRFLLMRYFEIGYPRIYAMSSRARFAFLDDALRGFHFVGGHKRCDEVVGTISRELGVDDAVTPQNVGRRRVLRAEDLGEEQRARILERNDVDAALFARWADRGFGPGAPAGGEEEREALLESLSGADQPDYLLSDLTSLARKKLWRPF</sequence>
<dbReference type="AlphaFoldDB" id="A0A1M7TYJ2"/>
<dbReference type="InterPro" id="IPR027417">
    <property type="entry name" value="P-loop_NTPase"/>
</dbReference>
<keyword evidence="2" id="KW-1185">Reference proteome</keyword>
<name>A0A1M7TYJ2_9RHOB</name>
<dbReference type="SUPFAM" id="SSF52540">
    <property type="entry name" value="P-loop containing nucleoside triphosphate hydrolases"/>
    <property type="match status" value="1"/>
</dbReference>
<dbReference type="Gene3D" id="3.40.50.300">
    <property type="entry name" value="P-loop containing nucleotide triphosphate hydrolases"/>
    <property type="match status" value="1"/>
</dbReference>
<keyword evidence="1" id="KW-0808">Transferase</keyword>
<reference evidence="1 2" key="1">
    <citation type="submission" date="2016-12" db="EMBL/GenBank/DDBJ databases">
        <authorList>
            <person name="Song W.-J."/>
            <person name="Kurnit D.M."/>
        </authorList>
    </citation>
    <scope>NUCLEOTIDE SEQUENCE [LARGE SCALE GENOMIC DNA]</scope>
    <source>
        <strain evidence="1 2">CGMCC 1.10808</strain>
    </source>
</reference>
<proteinExistence type="predicted"/>
<dbReference type="Proteomes" id="UP000184066">
    <property type="component" value="Unassembled WGS sequence"/>
</dbReference>
<dbReference type="RefSeq" id="WP_072748283.1">
    <property type="nucleotide sequence ID" value="NZ_FOHL01000010.1"/>
</dbReference>
<dbReference type="EMBL" id="FRDL01000011">
    <property type="protein sequence ID" value="SHN75774.1"/>
    <property type="molecule type" value="Genomic_DNA"/>
</dbReference>
<protein>
    <submittedName>
        <fullName evidence="1">Sulfotransferase family protein</fullName>
    </submittedName>
</protein>
<gene>
    <name evidence="1" type="ORF">SAMN05216200_111110</name>
</gene>
<dbReference type="OrthoDB" id="7444642at2"/>
<evidence type="ECO:0000313" key="1">
    <source>
        <dbReference type="EMBL" id="SHN75774.1"/>
    </source>
</evidence>
<organism evidence="1 2">
    <name type="scientific">Oceanicella actignis</name>
    <dbReference type="NCBI Taxonomy" id="1189325"/>
    <lineage>
        <taxon>Bacteria</taxon>
        <taxon>Pseudomonadati</taxon>
        <taxon>Pseudomonadota</taxon>
        <taxon>Alphaproteobacteria</taxon>
        <taxon>Rhodobacterales</taxon>
        <taxon>Paracoccaceae</taxon>
        <taxon>Oceanicella</taxon>
    </lineage>
</organism>